<dbReference type="EMBL" id="BLJE01000001">
    <property type="protein sequence ID" value="GFE63760.1"/>
    <property type="molecule type" value="Genomic_DNA"/>
</dbReference>
<dbReference type="Proteomes" id="UP000436822">
    <property type="component" value="Unassembled WGS sequence"/>
</dbReference>
<comment type="caution">
    <text evidence="1">The sequence shown here is derived from an EMBL/GenBank/DDBJ whole genome shotgun (WGS) entry which is preliminary data.</text>
</comment>
<dbReference type="InterPro" id="IPR029014">
    <property type="entry name" value="NiFe-Hase_large"/>
</dbReference>
<evidence type="ECO:0000313" key="2">
    <source>
        <dbReference type="Proteomes" id="UP000436822"/>
    </source>
</evidence>
<dbReference type="SUPFAM" id="SSF56762">
    <property type="entry name" value="HydB/Nqo4-like"/>
    <property type="match status" value="1"/>
</dbReference>
<sequence length="303" mass="32621">MLVQPISQHVRARPMPTLPVADMVLGQTPETAAAFLPRLFNLCRVAQGIAARAAFGLPLSDGWQDDLRREIVKEHVVKLCLKWPGLLCLPPRALPRDWATDDDALRRALFGEAWPLPQTYSAFCAFLGSDVPIAPVLRAIKMLFPARTGSRSALPLTTSDTIFSEMLQENSVAARHANHPVLRQIETVNGRGPLWNAIAVIYDIAACLDHSALSVTFKHGYAVVPAARGFYAIRAGVTGNRVTSFARLTPTDHLLADGGPLDQSLATLPADRAGALAPLLLSILDPCFPVALEHTGKGVAAHA</sequence>
<dbReference type="AlphaFoldDB" id="A0A6N6JD59"/>
<reference evidence="1 2" key="1">
    <citation type="submission" date="2019-12" db="EMBL/GenBank/DDBJ databases">
        <title>Litoreibacter badius sp. nov., a novel bacteriochlorophyll a-containing bacterium in the genus Litoreibacter.</title>
        <authorList>
            <person name="Kanamuro M."/>
            <person name="Takabe Y."/>
            <person name="Mori K."/>
            <person name="Takaichi S."/>
            <person name="Hanada S."/>
        </authorList>
    </citation>
    <scope>NUCLEOTIDE SEQUENCE [LARGE SCALE GENOMIC DNA]</scope>
    <source>
        <strain evidence="1 2">K6</strain>
    </source>
</reference>
<keyword evidence="2" id="KW-1185">Reference proteome</keyword>
<name>A0A6N6JD59_9RHOB</name>
<dbReference type="RefSeq" id="WP_159804664.1">
    <property type="nucleotide sequence ID" value="NZ_BLJE01000001.1"/>
</dbReference>
<organism evidence="1 2">
    <name type="scientific">Litoreibacter roseus</name>
    <dbReference type="NCBI Taxonomy" id="2601869"/>
    <lineage>
        <taxon>Bacteria</taxon>
        <taxon>Pseudomonadati</taxon>
        <taxon>Pseudomonadota</taxon>
        <taxon>Alphaproteobacteria</taxon>
        <taxon>Rhodobacterales</taxon>
        <taxon>Roseobacteraceae</taxon>
        <taxon>Litoreibacter</taxon>
    </lineage>
</organism>
<accession>A0A6N6JD59</accession>
<evidence type="ECO:0000313" key="1">
    <source>
        <dbReference type="EMBL" id="GFE63760.1"/>
    </source>
</evidence>
<proteinExistence type="predicted"/>
<protein>
    <submittedName>
        <fullName evidence="1">HupK protein</fullName>
    </submittedName>
</protein>
<dbReference type="OrthoDB" id="7778333at2"/>
<gene>
    <name evidence="1" type="primary">hupK</name>
    <name evidence="1" type="ORF">KIN_08340</name>
</gene>